<evidence type="ECO:0008006" key="8">
    <source>
        <dbReference type="Google" id="ProtNLM"/>
    </source>
</evidence>
<comment type="caution">
    <text evidence="6">The sequence shown here is derived from an EMBL/GenBank/DDBJ whole genome shotgun (WGS) entry which is preliminary data.</text>
</comment>
<dbReference type="InterPro" id="IPR041588">
    <property type="entry name" value="Integrase_H2C2"/>
</dbReference>
<feature type="domain" description="Integrase zinc-binding" evidence="5">
    <location>
        <begin position="9"/>
        <end position="61"/>
    </location>
</feature>
<dbReference type="GO" id="GO:0008270">
    <property type="term" value="F:zinc ion binding"/>
    <property type="evidence" value="ECO:0007669"/>
    <property type="project" value="UniProtKB-KW"/>
</dbReference>
<dbReference type="EMBL" id="JYDH01000233">
    <property type="protein sequence ID" value="KRY27821.1"/>
    <property type="molecule type" value="Genomic_DNA"/>
</dbReference>
<evidence type="ECO:0000313" key="7">
    <source>
        <dbReference type="Proteomes" id="UP000054776"/>
    </source>
</evidence>
<keyword evidence="7" id="KW-1185">Reference proteome</keyword>
<dbReference type="InterPro" id="IPR007588">
    <property type="entry name" value="Znf_FLYWCH"/>
</dbReference>
<sequence length="574" mass="64963">MLLPHGDGMVRLLIQHVHEVQLHAGVKQTLAATRRRFWITKGRSAVKDVVWKCMICRRATARPFGQRMAELPPERTELVGPFVYVGVDFAGPVLARSDGKPLTLLKTYVCVFTCMVVRAIHLELVPEMTIDSFLRALRRFIARIGRPRLLQSDNFQTFHLASRFLKPLCNSRNSKVVHTSISTVVCFPELSELFSVLFLAMADVPELHLIPNRGGSMALVFEGRAYKLKHTGKQKKCWRCSKDKKGCKGAVWTDLEVTVVIDGKDHVETCQRSTDETKPIPAIYDEEASAASSEPSTFGQFPVFKRVRAAMYNIAQSAFPDFLNTGMICLGKTFYCGKVIRGIWYLLRVPTLDCWQPVEPGAWIVHSRLYHSGIKNCLIGSTTTDIGTYGFIFQALLNKAAILGVSLNPESIICDFETALIPAMQGYFPNTRVQDCYFYFCQAIHRKVSELGLKTRYRTEEQRKRKIRMLLATTFLPVPQVDMGVSLLEAGTTGTLAALFQYFRQEWMTDERLPLWNVHNVNIRTNIHLEGWHNRLNRKAGKGHNGFYELLQLLIAEQGVMDTLIQQVLSGTLT</sequence>
<evidence type="ECO:0000256" key="2">
    <source>
        <dbReference type="ARBA" id="ARBA00022771"/>
    </source>
</evidence>
<dbReference type="AlphaFoldDB" id="A0A0V1ASY9"/>
<evidence type="ECO:0000256" key="1">
    <source>
        <dbReference type="ARBA" id="ARBA00022723"/>
    </source>
</evidence>
<dbReference type="PANTHER" id="PTHR47331">
    <property type="entry name" value="PHD-TYPE DOMAIN-CONTAINING PROTEIN"/>
    <property type="match status" value="1"/>
</dbReference>
<proteinExistence type="predicted"/>
<dbReference type="Pfam" id="PF17921">
    <property type="entry name" value="Integrase_H2C2"/>
    <property type="match status" value="1"/>
</dbReference>
<dbReference type="Gene3D" id="3.30.420.10">
    <property type="entry name" value="Ribonuclease H-like superfamily/Ribonuclease H"/>
    <property type="match status" value="1"/>
</dbReference>
<gene>
    <name evidence="6" type="ORF">T01_8095</name>
</gene>
<dbReference type="InterPro" id="IPR036397">
    <property type="entry name" value="RNaseH_sf"/>
</dbReference>
<reference evidence="6 7" key="1">
    <citation type="submission" date="2015-01" db="EMBL/GenBank/DDBJ databases">
        <title>Evolution of Trichinella species and genotypes.</title>
        <authorList>
            <person name="Korhonen P.K."/>
            <person name="Edoardo P."/>
            <person name="Giuseppe L.R."/>
            <person name="Gasser R.B."/>
        </authorList>
    </citation>
    <scope>NUCLEOTIDE SEQUENCE [LARGE SCALE GENOMIC DNA]</scope>
    <source>
        <strain evidence="6">ISS3</strain>
    </source>
</reference>
<dbReference type="Proteomes" id="UP000054776">
    <property type="component" value="Unassembled WGS sequence"/>
</dbReference>
<organism evidence="6 7">
    <name type="scientific">Trichinella spiralis</name>
    <name type="common">Trichina worm</name>
    <dbReference type="NCBI Taxonomy" id="6334"/>
    <lineage>
        <taxon>Eukaryota</taxon>
        <taxon>Metazoa</taxon>
        <taxon>Ecdysozoa</taxon>
        <taxon>Nematoda</taxon>
        <taxon>Enoplea</taxon>
        <taxon>Dorylaimia</taxon>
        <taxon>Trichinellida</taxon>
        <taxon>Trichinellidae</taxon>
        <taxon>Trichinella</taxon>
    </lineage>
</organism>
<dbReference type="Gene3D" id="1.10.340.70">
    <property type="match status" value="1"/>
</dbReference>
<evidence type="ECO:0000256" key="3">
    <source>
        <dbReference type="ARBA" id="ARBA00022833"/>
    </source>
</evidence>
<dbReference type="GO" id="GO:0003676">
    <property type="term" value="F:nucleic acid binding"/>
    <property type="evidence" value="ECO:0007669"/>
    <property type="project" value="InterPro"/>
</dbReference>
<dbReference type="InterPro" id="IPR012337">
    <property type="entry name" value="RNaseH-like_sf"/>
</dbReference>
<keyword evidence="3" id="KW-0862">Zinc</keyword>
<dbReference type="SUPFAM" id="SSF53098">
    <property type="entry name" value="Ribonuclease H-like"/>
    <property type="match status" value="1"/>
</dbReference>
<protein>
    <recommendedName>
        <fullName evidence="8">MULE transposase domain-containing protein</fullName>
    </recommendedName>
</protein>
<keyword evidence="1" id="KW-0479">Metal-binding</keyword>
<dbReference type="PANTHER" id="PTHR47331:SF1">
    <property type="entry name" value="GAG-LIKE PROTEIN"/>
    <property type="match status" value="1"/>
</dbReference>
<dbReference type="Pfam" id="PF04500">
    <property type="entry name" value="FLYWCH"/>
    <property type="match status" value="1"/>
</dbReference>
<keyword evidence="2" id="KW-0863">Zinc-finger</keyword>
<evidence type="ECO:0000259" key="5">
    <source>
        <dbReference type="Pfam" id="PF17921"/>
    </source>
</evidence>
<dbReference type="Gene3D" id="2.20.25.240">
    <property type="match status" value="1"/>
</dbReference>
<feature type="domain" description="FLYWCH-type" evidence="4">
    <location>
        <begin position="210"/>
        <end position="261"/>
    </location>
</feature>
<evidence type="ECO:0000259" key="4">
    <source>
        <dbReference type="Pfam" id="PF04500"/>
    </source>
</evidence>
<evidence type="ECO:0000313" key="6">
    <source>
        <dbReference type="EMBL" id="KRY27821.1"/>
    </source>
</evidence>
<accession>A0A0V1ASY9</accession>
<dbReference type="InParanoid" id="A0A0V1ASY9"/>
<dbReference type="OrthoDB" id="6154864at2759"/>
<name>A0A0V1ASY9_TRISP</name>